<evidence type="ECO:0008006" key="3">
    <source>
        <dbReference type="Google" id="ProtNLM"/>
    </source>
</evidence>
<protein>
    <recommendedName>
        <fullName evidence="3">DUF1579 domain-containing protein</fullName>
    </recommendedName>
</protein>
<dbReference type="Proteomes" id="UP000324585">
    <property type="component" value="Unassembled WGS sequence"/>
</dbReference>
<accession>A0A5J4YRI3</accession>
<dbReference type="Gene3D" id="2.40.128.20">
    <property type="match status" value="1"/>
</dbReference>
<organism evidence="1 2">
    <name type="scientific">Porphyridium purpureum</name>
    <name type="common">Red alga</name>
    <name type="synonym">Porphyridium cruentum</name>
    <dbReference type="NCBI Taxonomy" id="35688"/>
    <lineage>
        <taxon>Eukaryota</taxon>
        <taxon>Rhodophyta</taxon>
        <taxon>Bangiophyceae</taxon>
        <taxon>Porphyridiales</taxon>
        <taxon>Porphyridiaceae</taxon>
        <taxon>Porphyridium</taxon>
    </lineage>
</organism>
<reference evidence="2" key="1">
    <citation type="journal article" date="2019" name="Nat. Commun.">
        <title>Expansion of phycobilisome linker gene families in mesophilic red algae.</title>
        <authorList>
            <person name="Lee J."/>
            <person name="Kim D."/>
            <person name="Bhattacharya D."/>
            <person name="Yoon H.S."/>
        </authorList>
    </citation>
    <scope>NUCLEOTIDE SEQUENCE [LARGE SCALE GENOMIC DNA]</scope>
    <source>
        <strain evidence="2">CCMP 1328</strain>
    </source>
</reference>
<dbReference type="EMBL" id="VRMN01000007">
    <property type="protein sequence ID" value="KAA8493412.1"/>
    <property type="molecule type" value="Genomic_DNA"/>
</dbReference>
<sequence length="217" mass="23898">MSAGGCAFSALVGACVAPRGRNARRGLCAPGMRATARGRCVLRMSGSAEDAAHAARGERAEIQLDRAAALRMHVGVWVGVYKYFDAHGALVKQHRSRLTLECRGAKWLQTNEYMYDDGSREVLNFEGEIGEDGVLRYQVGRVEGEAFGVNVPADAEPGLVVLRWRFVGKNDQNTEIIRFVGERGANGKFERRMRAWQLAENGVATGFVQIVEQRARE</sequence>
<evidence type="ECO:0000313" key="2">
    <source>
        <dbReference type="Proteomes" id="UP000324585"/>
    </source>
</evidence>
<keyword evidence="2" id="KW-1185">Reference proteome</keyword>
<proteinExistence type="predicted"/>
<gene>
    <name evidence="1" type="ORF">FVE85_8857</name>
</gene>
<name>A0A5J4YRI3_PORPP</name>
<evidence type="ECO:0000313" key="1">
    <source>
        <dbReference type="EMBL" id="KAA8493412.1"/>
    </source>
</evidence>
<comment type="caution">
    <text evidence="1">The sequence shown here is derived from an EMBL/GenBank/DDBJ whole genome shotgun (WGS) entry which is preliminary data.</text>
</comment>
<dbReference type="InterPro" id="IPR012674">
    <property type="entry name" value="Calycin"/>
</dbReference>
<dbReference type="AlphaFoldDB" id="A0A5J4YRI3"/>